<dbReference type="EMBL" id="BAAAQD010000006">
    <property type="protein sequence ID" value="GAA1517062.1"/>
    <property type="molecule type" value="Genomic_DNA"/>
</dbReference>
<evidence type="ECO:0000313" key="2">
    <source>
        <dbReference type="EMBL" id="GAA1517062.1"/>
    </source>
</evidence>
<protein>
    <submittedName>
        <fullName evidence="2">Uncharacterized protein</fullName>
    </submittedName>
</protein>
<accession>A0ABN2AF34</accession>
<evidence type="ECO:0000256" key="1">
    <source>
        <dbReference type="SAM" id="MobiDB-lite"/>
    </source>
</evidence>
<dbReference type="Proteomes" id="UP001501470">
    <property type="component" value="Unassembled WGS sequence"/>
</dbReference>
<proteinExistence type="predicted"/>
<evidence type="ECO:0000313" key="3">
    <source>
        <dbReference type="Proteomes" id="UP001501470"/>
    </source>
</evidence>
<comment type="caution">
    <text evidence="2">The sequence shown here is derived from an EMBL/GenBank/DDBJ whole genome shotgun (WGS) entry which is preliminary data.</text>
</comment>
<feature type="region of interest" description="Disordered" evidence="1">
    <location>
        <begin position="31"/>
        <end position="63"/>
    </location>
</feature>
<keyword evidence="3" id="KW-1185">Reference proteome</keyword>
<sequence length="63" mass="6815">MSEVCEGIAADPPNVTQIFLRRTEGFRKARPAIDKRQSDCPRQAGAVPEKLNFSPGSSLEGAL</sequence>
<organism evidence="2 3">
    <name type="scientific">Dactylosporangium maewongense</name>
    <dbReference type="NCBI Taxonomy" id="634393"/>
    <lineage>
        <taxon>Bacteria</taxon>
        <taxon>Bacillati</taxon>
        <taxon>Actinomycetota</taxon>
        <taxon>Actinomycetes</taxon>
        <taxon>Micromonosporales</taxon>
        <taxon>Micromonosporaceae</taxon>
        <taxon>Dactylosporangium</taxon>
    </lineage>
</organism>
<reference evidence="2 3" key="1">
    <citation type="journal article" date="2019" name="Int. J. Syst. Evol. Microbiol.">
        <title>The Global Catalogue of Microorganisms (GCM) 10K type strain sequencing project: providing services to taxonomists for standard genome sequencing and annotation.</title>
        <authorList>
            <consortium name="The Broad Institute Genomics Platform"/>
            <consortium name="The Broad Institute Genome Sequencing Center for Infectious Disease"/>
            <person name="Wu L."/>
            <person name="Ma J."/>
        </authorList>
    </citation>
    <scope>NUCLEOTIDE SEQUENCE [LARGE SCALE GENOMIC DNA]</scope>
    <source>
        <strain evidence="2 3">JCM 15933</strain>
    </source>
</reference>
<gene>
    <name evidence="2" type="ORF">GCM10009827_034910</name>
</gene>
<name>A0ABN2AF34_9ACTN</name>